<accession>X1C4P4</accession>
<gene>
    <name evidence="2" type="ORF">S01H4_49890</name>
</gene>
<organism evidence="2">
    <name type="scientific">marine sediment metagenome</name>
    <dbReference type="NCBI Taxonomy" id="412755"/>
    <lineage>
        <taxon>unclassified sequences</taxon>
        <taxon>metagenomes</taxon>
        <taxon>ecological metagenomes</taxon>
    </lineage>
</organism>
<name>X1C4P4_9ZZZZ</name>
<evidence type="ECO:0000256" key="1">
    <source>
        <dbReference type="ARBA" id="ARBA00022737"/>
    </source>
</evidence>
<proteinExistence type="predicted"/>
<dbReference type="EMBL" id="BART01028265">
    <property type="protein sequence ID" value="GAH03016.1"/>
    <property type="molecule type" value="Genomic_DNA"/>
</dbReference>
<protein>
    <submittedName>
        <fullName evidence="2">Uncharacterized protein</fullName>
    </submittedName>
</protein>
<dbReference type="GO" id="GO:0003723">
    <property type="term" value="F:RNA binding"/>
    <property type="evidence" value="ECO:0007669"/>
    <property type="project" value="InterPro"/>
</dbReference>
<keyword evidence="1" id="KW-0677">Repeat</keyword>
<dbReference type="AlphaFoldDB" id="X1C4P4"/>
<reference evidence="2" key="1">
    <citation type="journal article" date="2014" name="Front. Microbiol.">
        <title>High frequency of phylogenetically diverse reductive dehalogenase-homologous genes in deep subseafloor sedimentary metagenomes.</title>
        <authorList>
            <person name="Kawai M."/>
            <person name="Futagami T."/>
            <person name="Toyoda A."/>
            <person name="Takaki Y."/>
            <person name="Nishi S."/>
            <person name="Hori S."/>
            <person name="Arai W."/>
            <person name="Tsubouchi T."/>
            <person name="Morono Y."/>
            <person name="Uchiyama I."/>
            <person name="Ito T."/>
            <person name="Fujiyama A."/>
            <person name="Inagaki F."/>
            <person name="Takami H."/>
        </authorList>
    </citation>
    <scope>NUCLEOTIDE SEQUENCE</scope>
    <source>
        <strain evidence="2">Expedition CK06-06</strain>
    </source>
</reference>
<sequence>MNYEERSYRKYSQTEGLNSFNLTVKETDLFISASKKLRQEALDAVVQSRFIIKQYIKSHPEFATSLIPLPLDKHAPDIIQKMLQ</sequence>
<comment type="caution">
    <text evidence="2">The sequence shown here is derived from an EMBL/GenBank/DDBJ whole genome shotgun (WGS) entry which is preliminary data.</text>
</comment>
<dbReference type="InterPro" id="IPR003374">
    <property type="entry name" value="ApbE-like_sf"/>
</dbReference>
<dbReference type="SUPFAM" id="SSF143631">
    <property type="entry name" value="ApbE-like"/>
    <property type="match status" value="1"/>
</dbReference>
<dbReference type="Gene3D" id="3.10.520.10">
    <property type="entry name" value="ApbE-like domains"/>
    <property type="match status" value="1"/>
</dbReference>
<feature type="non-terminal residue" evidence="2">
    <location>
        <position position="84"/>
    </location>
</feature>
<dbReference type="PROSITE" id="PS50302">
    <property type="entry name" value="PUM"/>
    <property type="match status" value="1"/>
</dbReference>
<evidence type="ECO:0000313" key="2">
    <source>
        <dbReference type="EMBL" id="GAH03016.1"/>
    </source>
</evidence>
<dbReference type="InterPro" id="IPR001313">
    <property type="entry name" value="Pumilio_RNA-bd_rpt"/>
</dbReference>